<feature type="transmembrane region" description="Helical" evidence="6">
    <location>
        <begin position="151"/>
        <end position="170"/>
    </location>
</feature>
<gene>
    <name evidence="7" type="ORF">BW731_09130</name>
</gene>
<evidence type="ECO:0000256" key="1">
    <source>
        <dbReference type="ARBA" id="ARBA00004651"/>
    </source>
</evidence>
<feature type="transmembrane region" description="Helical" evidence="6">
    <location>
        <begin position="392"/>
        <end position="412"/>
    </location>
</feature>
<feature type="transmembrane region" description="Helical" evidence="6">
    <location>
        <begin position="82"/>
        <end position="110"/>
    </location>
</feature>
<feature type="transmembrane region" description="Helical" evidence="6">
    <location>
        <begin position="48"/>
        <end position="70"/>
    </location>
</feature>
<organism evidence="7 8">
    <name type="scientific">Vagococcus martis</name>
    <dbReference type="NCBI Taxonomy" id="1768210"/>
    <lineage>
        <taxon>Bacteria</taxon>
        <taxon>Bacillati</taxon>
        <taxon>Bacillota</taxon>
        <taxon>Bacilli</taxon>
        <taxon>Lactobacillales</taxon>
        <taxon>Enterococcaceae</taxon>
        <taxon>Vagococcus</taxon>
    </lineage>
</organism>
<feature type="transmembrane region" description="Helical" evidence="6">
    <location>
        <begin position="336"/>
        <end position="355"/>
    </location>
</feature>
<keyword evidence="5 6" id="KW-0472">Membrane</keyword>
<dbReference type="Pfam" id="PF01943">
    <property type="entry name" value="Polysacc_synt"/>
    <property type="match status" value="1"/>
</dbReference>
<accession>A0A1V4DIV5</accession>
<evidence type="ECO:0000256" key="5">
    <source>
        <dbReference type="ARBA" id="ARBA00023136"/>
    </source>
</evidence>
<comment type="caution">
    <text evidence="7">The sequence shown here is derived from an EMBL/GenBank/DDBJ whole genome shotgun (WGS) entry which is preliminary data.</text>
</comment>
<comment type="subcellular location">
    <subcellularLocation>
        <location evidence="1">Cell membrane</location>
        <topology evidence="1">Multi-pass membrane protein</topology>
    </subcellularLocation>
</comment>
<reference evidence="7 8" key="1">
    <citation type="submission" date="2017-02" db="EMBL/GenBank/DDBJ databases">
        <title>Vagococcus cremeus sp. nov., isolated from the small intestine of a marten, Martes flavigula.</title>
        <authorList>
            <person name="Tak E.J."/>
            <person name="Bae J.-W."/>
        </authorList>
    </citation>
    <scope>NUCLEOTIDE SEQUENCE [LARGE SCALE GENOMIC DNA]</scope>
    <source>
        <strain evidence="7 8">D7T301</strain>
    </source>
</reference>
<name>A0A1V4DIV5_9ENTE</name>
<feature type="transmembrane region" description="Helical" evidence="6">
    <location>
        <begin position="224"/>
        <end position="244"/>
    </location>
</feature>
<keyword evidence="4 6" id="KW-1133">Transmembrane helix</keyword>
<dbReference type="PANTHER" id="PTHR30250:SF11">
    <property type="entry name" value="O-ANTIGEN TRANSPORTER-RELATED"/>
    <property type="match status" value="1"/>
</dbReference>
<sequence>MLKKNSVLFDMIVTFGVQFIILILNFLINKIFAINLGVESFGIFNIARRGATLIGFLILCGQGISIVRYLSIKKNKNNQEKISYIFAGLTIILYMVLLFILLLFFFNNILTNILFGSQEYKYLMIPILFFAFSTSISTYVSSVFRGLEKFVQFNISQLIIQVLIVVFFMITKETNLISIFFYWSMISLVVSIIFSIILFFKMFKSNRFEIINFKSIRLNMFKYGASRVIGEFIQFAYYLVPLVFVNNKFGNIEAGYFSASTGILQMMLPFFSYIGLVLLPKASSSITDGQFKDFKYKINKGMFVYLIISLLGVVFAMIFTPFIIRILYSTDFLSGVQVARVLIISLIPRSLFLLLRNPIDAISQTPYNTISLLLSFLIMIVLMYFSTSVTQIALSFVLSDIILALCSLIIWLKSEKLIKEE</sequence>
<dbReference type="InterPro" id="IPR050833">
    <property type="entry name" value="Poly_Biosynth_Transport"/>
</dbReference>
<dbReference type="Proteomes" id="UP000189970">
    <property type="component" value="Unassembled WGS sequence"/>
</dbReference>
<evidence type="ECO:0000256" key="6">
    <source>
        <dbReference type="SAM" id="Phobius"/>
    </source>
</evidence>
<dbReference type="RefSeq" id="WP_079347504.1">
    <property type="nucleotide sequence ID" value="NZ_MVAB01000001.1"/>
</dbReference>
<evidence type="ECO:0000313" key="8">
    <source>
        <dbReference type="Proteomes" id="UP000189970"/>
    </source>
</evidence>
<keyword evidence="3 6" id="KW-0812">Transmembrane</keyword>
<keyword evidence="8" id="KW-1185">Reference proteome</keyword>
<dbReference type="InterPro" id="IPR002797">
    <property type="entry name" value="Polysacc_synth"/>
</dbReference>
<protein>
    <recommendedName>
        <fullName evidence="9">Polysaccharide biosynthesis protein C-terminal domain-containing protein</fullName>
    </recommendedName>
</protein>
<evidence type="ECO:0008006" key="9">
    <source>
        <dbReference type="Google" id="ProtNLM"/>
    </source>
</evidence>
<dbReference type="AlphaFoldDB" id="A0A1V4DIV5"/>
<feature type="transmembrane region" description="Helical" evidence="6">
    <location>
        <begin position="367"/>
        <end position="386"/>
    </location>
</feature>
<evidence type="ECO:0000256" key="3">
    <source>
        <dbReference type="ARBA" id="ARBA00022692"/>
    </source>
</evidence>
<keyword evidence="2" id="KW-1003">Cell membrane</keyword>
<evidence type="ECO:0000256" key="4">
    <source>
        <dbReference type="ARBA" id="ARBA00022989"/>
    </source>
</evidence>
<dbReference type="PANTHER" id="PTHR30250">
    <property type="entry name" value="PST FAMILY PREDICTED COLANIC ACID TRANSPORTER"/>
    <property type="match status" value="1"/>
</dbReference>
<feature type="transmembrane region" description="Helical" evidence="6">
    <location>
        <begin position="176"/>
        <end position="203"/>
    </location>
</feature>
<dbReference type="GO" id="GO:0005886">
    <property type="term" value="C:plasma membrane"/>
    <property type="evidence" value="ECO:0007669"/>
    <property type="project" value="UniProtKB-SubCell"/>
</dbReference>
<feature type="transmembrane region" description="Helical" evidence="6">
    <location>
        <begin position="122"/>
        <end position="144"/>
    </location>
</feature>
<evidence type="ECO:0000256" key="2">
    <source>
        <dbReference type="ARBA" id="ARBA00022475"/>
    </source>
</evidence>
<proteinExistence type="predicted"/>
<feature type="transmembrane region" description="Helical" evidence="6">
    <location>
        <begin position="7"/>
        <end position="28"/>
    </location>
</feature>
<feature type="transmembrane region" description="Helical" evidence="6">
    <location>
        <begin position="301"/>
        <end position="324"/>
    </location>
</feature>
<feature type="transmembrane region" description="Helical" evidence="6">
    <location>
        <begin position="256"/>
        <end position="280"/>
    </location>
</feature>
<dbReference type="EMBL" id="MVAB01000001">
    <property type="protein sequence ID" value="OPF88322.1"/>
    <property type="molecule type" value="Genomic_DNA"/>
</dbReference>
<evidence type="ECO:0000313" key="7">
    <source>
        <dbReference type="EMBL" id="OPF88322.1"/>
    </source>
</evidence>